<organism evidence="7 8">
    <name type="scientific">Mycena sanguinolenta</name>
    <dbReference type="NCBI Taxonomy" id="230812"/>
    <lineage>
        <taxon>Eukaryota</taxon>
        <taxon>Fungi</taxon>
        <taxon>Dikarya</taxon>
        <taxon>Basidiomycota</taxon>
        <taxon>Agaricomycotina</taxon>
        <taxon>Agaricomycetes</taxon>
        <taxon>Agaricomycetidae</taxon>
        <taxon>Agaricales</taxon>
        <taxon>Marasmiineae</taxon>
        <taxon>Mycenaceae</taxon>
        <taxon>Mycena</taxon>
    </lineage>
</organism>
<dbReference type="PIRSF" id="PIRSF001112">
    <property type="entry name" value="Epoxide_hydrolase"/>
    <property type="match status" value="1"/>
</dbReference>
<dbReference type="InterPro" id="IPR000639">
    <property type="entry name" value="Epox_hydrolase-like"/>
</dbReference>
<feature type="active site" description="Proton acceptor" evidence="4">
    <location>
        <position position="376"/>
    </location>
</feature>
<dbReference type="GO" id="GO:0097176">
    <property type="term" value="P:epoxide metabolic process"/>
    <property type="evidence" value="ECO:0007669"/>
    <property type="project" value="TreeGrafter"/>
</dbReference>
<comment type="caution">
    <text evidence="7">The sequence shown here is derived from an EMBL/GenBank/DDBJ whole genome shotgun (WGS) entry which is preliminary data.</text>
</comment>
<reference evidence="7" key="1">
    <citation type="submission" date="2020-05" db="EMBL/GenBank/DDBJ databases">
        <title>Mycena genomes resolve the evolution of fungal bioluminescence.</title>
        <authorList>
            <person name="Tsai I.J."/>
        </authorList>
    </citation>
    <scope>NUCLEOTIDE SEQUENCE</scope>
    <source>
        <strain evidence="7">160909Yilan</strain>
    </source>
</reference>
<evidence type="ECO:0000313" key="7">
    <source>
        <dbReference type="EMBL" id="KAF7367408.1"/>
    </source>
</evidence>
<name>A0A8H7DCT7_9AGAR</name>
<feature type="domain" description="Epoxide hydrolase N-terminal" evidence="6">
    <location>
        <begin position="25"/>
        <end position="131"/>
    </location>
</feature>
<keyword evidence="2" id="KW-0058">Aromatic hydrocarbons catabolism</keyword>
<keyword evidence="5" id="KW-0732">Signal</keyword>
<dbReference type="OrthoDB" id="7130006at2759"/>
<evidence type="ECO:0000256" key="2">
    <source>
        <dbReference type="ARBA" id="ARBA00022797"/>
    </source>
</evidence>
<dbReference type="Proteomes" id="UP000623467">
    <property type="component" value="Unassembled WGS sequence"/>
</dbReference>
<dbReference type="SUPFAM" id="SSF53474">
    <property type="entry name" value="alpha/beta-Hydrolases"/>
    <property type="match status" value="1"/>
</dbReference>
<dbReference type="InterPro" id="IPR016292">
    <property type="entry name" value="Epoxide_hydrolase"/>
</dbReference>
<dbReference type="EMBL" id="JACAZH010000005">
    <property type="protein sequence ID" value="KAF7367408.1"/>
    <property type="molecule type" value="Genomic_DNA"/>
</dbReference>
<dbReference type="PANTHER" id="PTHR21661:SF35">
    <property type="entry name" value="EPOXIDE HYDROLASE"/>
    <property type="match status" value="1"/>
</dbReference>
<dbReference type="PANTHER" id="PTHR21661">
    <property type="entry name" value="EPOXIDE HYDROLASE 1-RELATED"/>
    <property type="match status" value="1"/>
</dbReference>
<dbReference type="GO" id="GO:0004301">
    <property type="term" value="F:epoxide hydrolase activity"/>
    <property type="evidence" value="ECO:0007669"/>
    <property type="project" value="TreeGrafter"/>
</dbReference>
<dbReference type="InterPro" id="IPR029058">
    <property type="entry name" value="AB_hydrolase_fold"/>
</dbReference>
<evidence type="ECO:0000256" key="1">
    <source>
        <dbReference type="ARBA" id="ARBA00010088"/>
    </source>
</evidence>
<feature type="active site" description="Proton donor" evidence="4">
    <location>
        <position position="322"/>
    </location>
</feature>
<feature type="active site" description="Nucleophile" evidence="4">
    <location>
        <position position="201"/>
    </location>
</feature>
<proteinExistence type="inferred from homology"/>
<feature type="signal peptide" evidence="5">
    <location>
        <begin position="1"/>
        <end position="17"/>
    </location>
</feature>
<dbReference type="AlphaFoldDB" id="A0A8H7DCT7"/>
<dbReference type="Pfam" id="PF06441">
    <property type="entry name" value="EHN"/>
    <property type="match status" value="1"/>
</dbReference>
<dbReference type="Gene3D" id="3.40.50.1820">
    <property type="entry name" value="alpha/beta hydrolase"/>
    <property type="match status" value="1"/>
</dbReference>
<keyword evidence="3 7" id="KW-0378">Hydrolase</keyword>
<evidence type="ECO:0000256" key="5">
    <source>
        <dbReference type="SAM" id="SignalP"/>
    </source>
</evidence>
<dbReference type="InterPro" id="IPR010497">
    <property type="entry name" value="Epoxide_hydro_N"/>
</dbReference>
<evidence type="ECO:0000256" key="3">
    <source>
        <dbReference type="ARBA" id="ARBA00022801"/>
    </source>
</evidence>
<evidence type="ECO:0000259" key="6">
    <source>
        <dbReference type="Pfam" id="PF06441"/>
    </source>
</evidence>
<protein>
    <submittedName>
        <fullName evidence="7">Epoxide hydrolase domain protein</fullName>
    </submittedName>
</protein>
<evidence type="ECO:0000256" key="4">
    <source>
        <dbReference type="PIRSR" id="PIRSR001112-1"/>
    </source>
</evidence>
<accession>A0A8H7DCT7</accession>
<keyword evidence="8" id="KW-1185">Reference proteome</keyword>
<sequence>MAQTIICLLMVSLPAMSSDAPNLHVEPFRIDLAHELPRMKALVQNTRLPVTALYPAAGIEFGIRLDFLHDLQVEWLNEFNWTKQEAALNELPQFTTEIEGLTVHFVHAKSQESDRIPLLMMHGWPGSFQEFLPVIKPLTELWISPTRKRISFDVVAPSLPGFLFSSPPPQNWTTNDTARIFNTLMVDVLGYSQGYALHGTDRGSVIGYTLYSTFNTSVRAANLKSIPFVAPTPDEIAAENITLSDIAKVTKERTVDYRTRGMGYFTEQTFKPNSIGLALYDNPIGSDPRAGTPPSVLTHETLLTMVSLYYLTQTFQSSVWLYAQNPNTFASDYVKPATDAPMVFSLFEFDLMLWPKEYVERASNLVLYKEHDFGGHFAGLDNPPAVIEDLHDLGLHFEF</sequence>
<dbReference type="PRINTS" id="PR00412">
    <property type="entry name" value="EPOXHYDRLASE"/>
</dbReference>
<feature type="chain" id="PRO_5034601703" evidence="5">
    <location>
        <begin position="18"/>
        <end position="399"/>
    </location>
</feature>
<comment type="similarity">
    <text evidence="1">Belongs to the peptidase S33 family.</text>
</comment>
<gene>
    <name evidence="7" type="ORF">MSAN_00803400</name>
</gene>
<evidence type="ECO:0000313" key="8">
    <source>
        <dbReference type="Proteomes" id="UP000623467"/>
    </source>
</evidence>